<reference evidence="2" key="3">
    <citation type="submission" date="2015-02" db="UniProtKB">
        <authorList>
            <consortium name="EnsemblProtists"/>
        </authorList>
    </citation>
    <scope>IDENTIFICATION</scope>
    <source>
        <strain evidence="2">DAOM BR144</strain>
    </source>
</reference>
<evidence type="ECO:0000313" key="3">
    <source>
        <dbReference type="Proteomes" id="UP000019132"/>
    </source>
</evidence>
<feature type="compositionally biased region" description="Basic and acidic residues" evidence="1">
    <location>
        <begin position="124"/>
        <end position="133"/>
    </location>
</feature>
<dbReference type="EMBL" id="GL376603">
    <property type="status" value="NOT_ANNOTATED_CDS"/>
    <property type="molecule type" value="Genomic_DNA"/>
</dbReference>
<dbReference type="EnsemblProtists" id="PYU1_T003193">
    <property type="protein sequence ID" value="PYU1_T003193"/>
    <property type="gene ID" value="PYU1_G003186"/>
</dbReference>
<protein>
    <submittedName>
        <fullName evidence="2">Uncharacterized protein</fullName>
    </submittedName>
</protein>
<reference evidence="3" key="2">
    <citation type="submission" date="2010-04" db="EMBL/GenBank/DDBJ databases">
        <authorList>
            <person name="Buell R."/>
            <person name="Hamilton J."/>
            <person name="Hostetler J."/>
        </authorList>
    </citation>
    <scope>NUCLEOTIDE SEQUENCE [LARGE SCALE GENOMIC DNA]</scope>
    <source>
        <strain evidence="3">DAOM:BR144</strain>
    </source>
</reference>
<dbReference type="VEuPathDB" id="FungiDB:PYU1_G003186"/>
<dbReference type="eggNOG" id="ENOG502S2B9">
    <property type="taxonomic scope" value="Eukaryota"/>
</dbReference>
<dbReference type="HOGENOM" id="CLU_1781146_0_0_1"/>
<evidence type="ECO:0000313" key="2">
    <source>
        <dbReference type="EnsemblProtists" id="PYU1_T003193"/>
    </source>
</evidence>
<keyword evidence="3" id="KW-1185">Reference proteome</keyword>
<feature type="compositionally biased region" description="Basic and acidic residues" evidence="1">
    <location>
        <begin position="47"/>
        <end position="61"/>
    </location>
</feature>
<evidence type="ECO:0000256" key="1">
    <source>
        <dbReference type="SAM" id="MobiDB-lite"/>
    </source>
</evidence>
<reference evidence="3" key="1">
    <citation type="journal article" date="2010" name="Genome Biol.">
        <title>Genome sequence of the necrotrophic plant pathogen Pythium ultimum reveals original pathogenicity mechanisms and effector repertoire.</title>
        <authorList>
            <person name="Levesque C.A."/>
            <person name="Brouwer H."/>
            <person name="Cano L."/>
            <person name="Hamilton J.P."/>
            <person name="Holt C."/>
            <person name="Huitema E."/>
            <person name="Raffaele S."/>
            <person name="Robideau G.P."/>
            <person name="Thines M."/>
            <person name="Win J."/>
            <person name="Zerillo M.M."/>
            <person name="Beakes G.W."/>
            <person name="Boore J.L."/>
            <person name="Busam D."/>
            <person name="Dumas B."/>
            <person name="Ferriera S."/>
            <person name="Fuerstenberg S.I."/>
            <person name="Gachon C.M."/>
            <person name="Gaulin E."/>
            <person name="Govers F."/>
            <person name="Grenville-Briggs L."/>
            <person name="Horner N."/>
            <person name="Hostetler J."/>
            <person name="Jiang R.H."/>
            <person name="Johnson J."/>
            <person name="Krajaejun T."/>
            <person name="Lin H."/>
            <person name="Meijer H.J."/>
            <person name="Moore B."/>
            <person name="Morris P."/>
            <person name="Phuntmart V."/>
            <person name="Puiu D."/>
            <person name="Shetty J."/>
            <person name="Stajich J.E."/>
            <person name="Tripathy S."/>
            <person name="Wawra S."/>
            <person name="van West P."/>
            <person name="Whitty B.R."/>
            <person name="Coutinho P.M."/>
            <person name="Henrissat B."/>
            <person name="Martin F."/>
            <person name="Thomas P.D."/>
            <person name="Tyler B.M."/>
            <person name="De Vries R.P."/>
            <person name="Kamoun S."/>
            <person name="Yandell M."/>
            <person name="Tisserat N."/>
            <person name="Buell C.R."/>
        </authorList>
    </citation>
    <scope>NUCLEOTIDE SEQUENCE</scope>
    <source>
        <strain evidence="3">DAOM:BR144</strain>
    </source>
</reference>
<accession>K3WE02</accession>
<dbReference type="InParanoid" id="K3WE02"/>
<name>K3WE02_GLOUD</name>
<feature type="region of interest" description="Disordered" evidence="1">
    <location>
        <begin position="1"/>
        <end position="61"/>
    </location>
</feature>
<dbReference type="OMA" id="NQAARTK"/>
<dbReference type="AlphaFoldDB" id="K3WE02"/>
<dbReference type="Proteomes" id="UP000019132">
    <property type="component" value="Unassembled WGS sequence"/>
</dbReference>
<sequence length="147" mass="16170">MAQGKGYLKKSTKNVKNASAKPTKKAKAYGHKFSAAKFTKKGNPTTEVRRNEGGFKNHGDKSVTGFINRNIEETMASRVLQAGTAFSLADIKAAGKERLKEINQAARTKKRSRVEQKLKALEKSIKEQDEGVSRKKRPTAAAVVNHD</sequence>
<proteinExistence type="predicted"/>
<organism evidence="2 3">
    <name type="scientific">Globisporangium ultimum (strain ATCC 200006 / CBS 805.95 / DAOM BR144)</name>
    <name type="common">Pythium ultimum</name>
    <dbReference type="NCBI Taxonomy" id="431595"/>
    <lineage>
        <taxon>Eukaryota</taxon>
        <taxon>Sar</taxon>
        <taxon>Stramenopiles</taxon>
        <taxon>Oomycota</taxon>
        <taxon>Peronosporomycetes</taxon>
        <taxon>Pythiales</taxon>
        <taxon>Pythiaceae</taxon>
        <taxon>Globisporangium</taxon>
    </lineage>
</organism>
<feature type="region of interest" description="Disordered" evidence="1">
    <location>
        <begin position="124"/>
        <end position="147"/>
    </location>
</feature>